<feature type="binding site" evidence="5">
    <location>
        <position position="386"/>
    </location>
    <ligand>
        <name>substrate</name>
    </ligand>
</feature>
<dbReference type="SUPFAM" id="SSF63829">
    <property type="entry name" value="Calcium-dependent phosphotriesterase"/>
    <property type="match status" value="1"/>
</dbReference>
<dbReference type="GO" id="GO:0019853">
    <property type="term" value="P:L-ascorbic acid biosynthetic process"/>
    <property type="evidence" value="ECO:0007669"/>
    <property type="project" value="TreeGrafter"/>
</dbReference>
<feature type="binding site" evidence="5">
    <location>
        <position position="414"/>
    </location>
    <ligand>
        <name>a divalent metal cation</name>
        <dbReference type="ChEBI" id="CHEBI:60240"/>
    </ligand>
</feature>
<dbReference type="GO" id="GO:0005509">
    <property type="term" value="F:calcium ion binding"/>
    <property type="evidence" value="ECO:0007669"/>
    <property type="project" value="TreeGrafter"/>
</dbReference>
<evidence type="ECO:0000313" key="8">
    <source>
        <dbReference type="EMBL" id="KUF10856.1"/>
    </source>
</evidence>
<evidence type="ECO:0000256" key="3">
    <source>
        <dbReference type="ARBA" id="ARBA00023163"/>
    </source>
</evidence>
<feature type="binding site" evidence="5">
    <location>
        <position position="366"/>
    </location>
    <ligand>
        <name>substrate</name>
    </ligand>
</feature>
<feature type="binding site" evidence="5">
    <location>
        <position position="464"/>
    </location>
    <ligand>
        <name>a divalent metal cation</name>
        <dbReference type="ChEBI" id="CHEBI:60240"/>
    </ligand>
</feature>
<protein>
    <recommendedName>
        <fullName evidence="10">IclR family transcriptional regulator</fullName>
    </recommendedName>
</protein>
<dbReference type="InterPro" id="IPR005511">
    <property type="entry name" value="SMP-30"/>
</dbReference>
<feature type="domain" description="IclR-ED" evidence="7">
    <location>
        <begin position="77"/>
        <end position="252"/>
    </location>
</feature>
<dbReference type="STRING" id="1685382.AVJ23_10490"/>
<evidence type="ECO:0000256" key="1">
    <source>
        <dbReference type="ARBA" id="ARBA00008853"/>
    </source>
</evidence>
<dbReference type="InterPro" id="IPR029016">
    <property type="entry name" value="GAF-like_dom_sf"/>
</dbReference>
<dbReference type="EMBL" id="LPXO01000005">
    <property type="protein sequence ID" value="KUF10856.1"/>
    <property type="molecule type" value="Genomic_DNA"/>
</dbReference>
<dbReference type="GO" id="GO:0004341">
    <property type="term" value="F:gluconolactonase activity"/>
    <property type="evidence" value="ECO:0007669"/>
    <property type="project" value="TreeGrafter"/>
</dbReference>
<dbReference type="SMART" id="SM00346">
    <property type="entry name" value="HTH_ICLR"/>
    <property type="match status" value="1"/>
</dbReference>
<evidence type="ECO:0000259" key="7">
    <source>
        <dbReference type="PROSITE" id="PS51078"/>
    </source>
</evidence>
<comment type="similarity">
    <text evidence="1">Belongs to the SMP-30/CGR1 family.</text>
</comment>
<dbReference type="InterPro" id="IPR036390">
    <property type="entry name" value="WH_DNA-bd_sf"/>
</dbReference>
<dbReference type="InterPro" id="IPR011042">
    <property type="entry name" value="6-blade_b-propeller_TolB-like"/>
</dbReference>
<evidence type="ECO:0000259" key="6">
    <source>
        <dbReference type="PROSITE" id="PS51077"/>
    </source>
</evidence>
<dbReference type="InterPro" id="IPR005471">
    <property type="entry name" value="Tscrpt_reg_IclR_N"/>
</dbReference>
<evidence type="ECO:0000256" key="4">
    <source>
        <dbReference type="PIRSR" id="PIRSR605511-1"/>
    </source>
</evidence>
<keyword evidence="2" id="KW-0805">Transcription regulation</keyword>
<dbReference type="InterPro" id="IPR014757">
    <property type="entry name" value="Tscrpt_reg_IclR_C"/>
</dbReference>
<dbReference type="InterPro" id="IPR013658">
    <property type="entry name" value="SGL"/>
</dbReference>
<dbReference type="PRINTS" id="PR01790">
    <property type="entry name" value="SMP30FAMILY"/>
</dbReference>
<dbReference type="Gene3D" id="3.30.450.40">
    <property type="match status" value="1"/>
</dbReference>
<reference evidence="8 9" key="1">
    <citation type="submission" date="2015-12" db="EMBL/GenBank/DDBJ databases">
        <authorList>
            <person name="Shamseldin A."/>
            <person name="Moawad H."/>
            <person name="Abd El-Rahim W.M."/>
            <person name="Sadowsky M.J."/>
        </authorList>
    </citation>
    <scope>NUCLEOTIDE SEQUENCE [LARGE SCALE GENOMIC DNA]</scope>
    <source>
        <strain evidence="8 9">SJ5A-1</strain>
    </source>
</reference>
<dbReference type="PROSITE" id="PS51078">
    <property type="entry name" value="ICLR_ED"/>
    <property type="match status" value="1"/>
</dbReference>
<keyword evidence="5" id="KW-0479">Metal-binding</keyword>
<feature type="binding site" evidence="5">
    <location>
        <position position="283"/>
    </location>
    <ligand>
        <name>a divalent metal cation</name>
        <dbReference type="ChEBI" id="CHEBI:60240"/>
    </ligand>
</feature>
<dbReference type="PANTHER" id="PTHR10907">
    <property type="entry name" value="REGUCALCIN"/>
    <property type="match status" value="1"/>
</dbReference>
<dbReference type="GO" id="GO:0003677">
    <property type="term" value="F:DNA binding"/>
    <property type="evidence" value="ECO:0007669"/>
    <property type="project" value="InterPro"/>
</dbReference>
<dbReference type="Pfam" id="PF08450">
    <property type="entry name" value="SGL"/>
    <property type="match status" value="1"/>
</dbReference>
<dbReference type="OrthoDB" id="6057486at2"/>
<feature type="domain" description="HTH iclR-type" evidence="6">
    <location>
        <begin position="14"/>
        <end position="76"/>
    </location>
</feature>
<dbReference type="SUPFAM" id="SSF55781">
    <property type="entry name" value="GAF domain-like"/>
    <property type="match status" value="1"/>
</dbReference>
<keyword evidence="9" id="KW-1185">Reference proteome</keyword>
<keyword evidence="5" id="KW-0862">Zinc</keyword>
<dbReference type="AlphaFoldDB" id="A0A0W7WK45"/>
<dbReference type="GO" id="GO:0006355">
    <property type="term" value="P:regulation of DNA-templated transcription"/>
    <property type="evidence" value="ECO:0007669"/>
    <property type="project" value="InterPro"/>
</dbReference>
<keyword evidence="3" id="KW-0804">Transcription</keyword>
<dbReference type="Pfam" id="PF09339">
    <property type="entry name" value="HTH_IclR"/>
    <property type="match status" value="1"/>
</dbReference>
<dbReference type="PROSITE" id="PS51077">
    <property type="entry name" value="HTH_ICLR"/>
    <property type="match status" value="1"/>
</dbReference>
<name>A0A0W7WK45_9RHOB</name>
<evidence type="ECO:0000256" key="2">
    <source>
        <dbReference type="ARBA" id="ARBA00023015"/>
    </source>
</evidence>
<dbReference type="Proteomes" id="UP000054396">
    <property type="component" value="Unassembled WGS sequence"/>
</dbReference>
<evidence type="ECO:0000256" key="5">
    <source>
        <dbReference type="PIRSR" id="PIRSR605511-2"/>
    </source>
</evidence>
<comment type="cofactor">
    <cofactor evidence="5">
        <name>Zn(2+)</name>
        <dbReference type="ChEBI" id="CHEBI:29105"/>
    </cofactor>
    <text evidence="5">Binds 1 divalent metal cation per subunit.</text>
</comment>
<comment type="caution">
    <text evidence="8">The sequence shown here is derived from an EMBL/GenBank/DDBJ whole genome shotgun (WGS) entry which is preliminary data.</text>
</comment>
<feature type="active site" description="Proton donor/acceptor" evidence="4">
    <location>
        <position position="464"/>
    </location>
</feature>
<evidence type="ECO:0008006" key="10">
    <source>
        <dbReference type="Google" id="ProtNLM"/>
    </source>
</evidence>
<dbReference type="Gene3D" id="1.10.10.10">
    <property type="entry name" value="Winged helix-like DNA-binding domain superfamily/Winged helix DNA-binding domain"/>
    <property type="match status" value="1"/>
</dbReference>
<dbReference type="PANTHER" id="PTHR10907:SF47">
    <property type="entry name" value="REGUCALCIN"/>
    <property type="match status" value="1"/>
</dbReference>
<dbReference type="InterPro" id="IPR036388">
    <property type="entry name" value="WH-like_DNA-bd_sf"/>
</dbReference>
<dbReference type="Pfam" id="PF01614">
    <property type="entry name" value="IclR_C"/>
    <property type="match status" value="1"/>
</dbReference>
<dbReference type="RefSeq" id="WP_058862141.1">
    <property type="nucleotide sequence ID" value="NZ_LPXO01000005.1"/>
</dbReference>
<evidence type="ECO:0000313" key="9">
    <source>
        <dbReference type="Proteomes" id="UP000054396"/>
    </source>
</evidence>
<gene>
    <name evidence="8" type="ORF">AVJ23_10490</name>
</gene>
<sequence length="557" mass="59549">MDRFEKIAERFPGAGTLVKGLQILEILDEIGRPATSTELLSATGLPKATFYRLLGALTEFGYVRHDPRLKTYALGHRLIELASKSMASFDLRSAAESEVLRLSGELNETVSLAVLEGDRIIYVDVRRPSNPLAIGVEIGRELPALASASGHAILSAMPPHRVNGMIGGLSADEQSSLLADFAISRARGYSLAHSRSLDGVVVIAVPVNGPPGMGHGAIVVTALASRLPYERRHVIGRDLMEAARRVMGNIGSAPVSITPNPRRTAHVEEGLECLSAAGAIVGEGPVWDAREGLLHWVDVAAPAFHCYDPKRGEDQMIQAPYLVSAVLPAAGNAMVAVTQNGLERYDPVTGKLQTIFDPEAHMPSNRFNDAKTDPAGRVWTGSMSLDASMPSGSLYRFDSVTDAKAVDGGFQVSNGLDWSPDGRVFYFTDTALGIVFAYDFDGATGALSNRRSFLTFDPADGKPDGLCVDSEGNLWVAIWDGWRVACYAPDGSLKREIDLPVPRPTSCCFGGADLKRLFITSASIRLPASVLEEAPLSGALFAIDVDVAGQPVREVAL</sequence>
<accession>A0A0W7WK45</accession>
<organism evidence="8 9">
    <name type="scientific">Pseudoponticoccus marisrubri</name>
    <dbReference type="NCBI Taxonomy" id="1685382"/>
    <lineage>
        <taxon>Bacteria</taxon>
        <taxon>Pseudomonadati</taxon>
        <taxon>Pseudomonadota</taxon>
        <taxon>Alphaproteobacteria</taxon>
        <taxon>Rhodobacterales</taxon>
        <taxon>Roseobacteraceae</taxon>
        <taxon>Pseudoponticoccus</taxon>
    </lineage>
</organism>
<feature type="binding site" evidence="5">
    <location>
        <position position="368"/>
    </location>
    <ligand>
        <name>substrate</name>
    </ligand>
</feature>
<dbReference type="Gene3D" id="2.120.10.30">
    <property type="entry name" value="TolB, C-terminal domain"/>
    <property type="match status" value="1"/>
</dbReference>
<dbReference type="SUPFAM" id="SSF46785">
    <property type="entry name" value="Winged helix' DNA-binding domain"/>
    <property type="match status" value="1"/>
</dbReference>
<proteinExistence type="inferred from homology"/>